<feature type="signal peptide" evidence="2">
    <location>
        <begin position="1"/>
        <end position="22"/>
    </location>
</feature>
<feature type="chain" id="PRO_5042155395" evidence="2">
    <location>
        <begin position="23"/>
        <end position="1549"/>
    </location>
</feature>
<dbReference type="Pfam" id="PF00014">
    <property type="entry name" value="Kunitz_BPTI"/>
    <property type="match status" value="5"/>
</dbReference>
<dbReference type="PROSITE" id="PS50279">
    <property type="entry name" value="BPTI_KUNITZ_2"/>
    <property type="match status" value="5"/>
</dbReference>
<dbReference type="Pfam" id="PF14625">
    <property type="entry name" value="Lustrin_cystein"/>
    <property type="match status" value="13"/>
</dbReference>
<feature type="domain" description="BPTI/Kunitz inhibitor" evidence="3">
    <location>
        <begin position="646"/>
        <end position="698"/>
    </location>
</feature>
<evidence type="ECO:0000313" key="5">
    <source>
        <dbReference type="WBParaSite" id="MBELARI_LOCUS4627"/>
    </source>
</evidence>
<accession>A0AAF3FCS1</accession>
<protein>
    <submittedName>
        <fullName evidence="5">BPTI/Kunitz inhibitor domain-containing protein</fullName>
    </submittedName>
</protein>
<keyword evidence="4" id="KW-1185">Reference proteome</keyword>
<reference evidence="5" key="1">
    <citation type="submission" date="2024-02" db="UniProtKB">
        <authorList>
            <consortium name="WormBaseParasite"/>
        </authorList>
    </citation>
    <scope>IDENTIFICATION</scope>
</reference>
<evidence type="ECO:0000256" key="2">
    <source>
        <dbReference type="SAM" id="SignalP"/>
    </source>
</evidence>
<feature type="domain" description="BPTI/Kunitz inhibitor" evidence="3">
    <location>
        <begin position="752"/>
        <end position="807"/>
    </location>
</feature>
<dbReference type="CDD" id="cd00109">
    <property type="entry name" value="Kunitz-type"/>
    <property type="match status" value="1"/>
</dbReference>
<dbReference type="InterPro" id="IPR036880">
    <property type="entry name" value="Kunitz_BPTI_sf"/>
</dbReference>
<feature type="domain" description="BPTI/Kunitz inhibitor" evidence="3">
    <location>
        <begin position="539"/>
        <end position="589"/>
    </location>
</feature>
<dbReference type="SUPFAM" id="SSF57362">
    <property type="entry name" value="BPTI-like"/>
    <property type="match status" value="5"/>
</dbReference>
<evidence type="ECO:0000313" key="4">
    <source>
        <dbReference type="Proteomes" id="UP000887575"/>
    </source>
</evidence>
<dbReference type="InterPro" id="IPR006149">
    <property type="entry name" value="EB_dom"/>
</dbReference>
<proteinExistence type="predicted"/>
<feature type="compositionally biased region" description="Low complexity" evidence="1">
    <location>
        <begin position="1303"/>
        <end position="1312"/>
    </location>
</feature>
<keyword evidence="2" id="KW-0732">Signal</keyword>
<dbReference type="InterPro" id="IPR053014">
    <property type="entry name" value="Cuticle_assoc_divergent"/>
</dbReference>
<dbReference type="InterPro" id="IPR028150">
    <property type="entry name" value="Lustrin_cystein"/>
</dbReference>
<dbReference type="CDD" id="cd22593">
    <property type="entry name" value="Kunitz_conkunitzin"/>
    <property type="match status" value="1"/>
</dbReference>
<dbReference type="SMART" id="SM00131">
    <property type="entry name" value="KU"/>
    <property type="match status" value="5"/>
</dbReference>
<dbReference type="SMART" id="SM00289">
    <property type="entry name" value="WR1"/>
    <property type="match status" value="15"/>
</dbReference>
<dbReference type="GO" id="GO:0004867">
    <property type="term" value="F:serine-type endopeptidase inhibitor activity"/>
    <property type="evidence" value="ECO:0007669"/>
    <property type="project" value="InterPro"/>
</dbReference>
<dbReference type="PANTHER" id="PTHR46339">
    <property type="entry name" value="PROTEIN CBG15282-RELATED"/>
    <property type="match status" value="1"/>
</dbReference>
<name>A0AAF3FCS1_9BILA</name>
<feature type="region of interest" description="Disordered" evidence="1">
    <location>
        <begin position="1302"/>
        <end position="1345"/>
    </location>
</feature>
<evidence type="ECO:0000256" key="1">
    <source>
        <dbReference type="SAM" id="MobiDB-lite"/>
    </source>
</evidence>
<feature type="domain" description="BPTI/Kunitz inhibitor" evidence="3">
    <location>
        <begin position="455"/>
        <end position="491"/>
    </location>
</feature>
<dbReference type="PROSITE" id="PS00280">
    <property type="entry name" value="BPTI_KUNITZ_1"/>
    <property type="match status" value="2"/>
</dbReference>
<organism evidence="4 5">
    <name type="scientific">Mesorhabditis belari</name>
    <dbReference type="NCBI Taxonomy" id="2138241"/>
    <lineage>
        <taxon>Eukaryota</taxon>
        <taxon>Metazoa</taxon>
        <taxon>Ecdysozoa</taxon>
        <taxon>Nematoda</taxon>
        <taxon>Chromadorea</taxon>
        <taxon>Rhabditida</taxon>
        <taxon>Rhabditina</taxon>
        <taxon>Rhabditomorpha</taxon>
        <taxon>Rhabditoidea</taxon>
        <taxon>Rhabditidae</taxon>
        <taxon>Mesorhabditinae</taxon>
        <taxon>Mesorhabditis</taxon>
    </lineage>
</organism>
<dbReference type="Proteomes" id="UP000887575">
    <property type="component" value="Unassembled WGS sequence"/>
</dbReference>
<dbReference type="Gene3D" id="4.10.410.10">
    <property type="entry name" value="Pancreatic trypsin inhibitor Kunitz domain"/>
    <property type="match status" value="5"/>
</dbReference>
<dbReference type="InterPro" id="IPR002223">
    <property type="entry name" value="Kunitz_BPTI"/>
</dbReference>
<feature type="domain" description="BPTI/Kunitz inhibitor" evidence="3">
    <location>
        <begin position="309"/>
        <end position="362"/>
    </location>
</feature>
<dbReference type="InterPro" id="IPR006150">
    <property type="entry name" value="Cys_repeat_1"/>
</dbReference>
<dbReference type="InterPro" id="IPR020901">
    <property type="entry name" value="Prtase_inh_Kunz-CS"/>
</dbReference>
<dbReference type="PRINTS" id="PR00759">
    <property type="entry name" value="BASICPTASE"/>
</dbReference>
<dbReference type="Pfam" id="PF01683">
    <property type="entry name" value="EB"/>
    <property type="match status" value="3"/>
</dbReference>
<sequence>MRHTSLSFSSLLVLGLFLVVRGSQSSPRTCQQDDPCKDCSIEKTLGAICTSSEKDDQLKAPFFSAIRGQKRSTECPKSERHFSLSTLNCTDPIKWTFHAQGTSGSGRVGDVCSFNTDCLQGMYCALGSCRCLSTYIAVDAYCYEKISPAESGCFYDSQCSSVWPDAYCKNGMCFCPSEEMRAVKTRDGTLCVWSSPGEPACPLPSLPPPDSPAALVVLPATGAKTSVTIASCNPYSNQSPPSEEELVMNPHNFKCAVKPTLSKPGDEVIPIDVSDIYDCVDNSLFWKAQGIESNAHPIGVCCMNRAFTCMQPRRGESDGLGAVPRWWFNAVTGSCQQFLFDPQSADVSPNNFETLDHCEAFCKDTCPRGNPAYVASKSHLGQSPQAGCTLAQPCPDPFQCTEVASQSLCCPSRKHICSDAGGRLKDPLRPYPYDPGMRFDQITGERADYAFGLTTRYYYNPHDGQCHPFTFNGFLGNFNNFANQADCQLFCARLQCPHGHPLTTGGGAPQRCQRDSDCPSTHTCSTEHSVCCATSQTLCTEPLRVGDCKQSVRSFWYNAETRQCESFMYTGCQGNNNRFASLNECQSFCKNINAEPKCPQGRAYMDYTGRFFQCGDGPTGNACPANYECYFDGLVHGCCPSKAYTCSLQLNKGVSCGSGSSYRYYYNNQMKECQSFLFLGCDGNSNNFPSAEKCQSYCEIAICPNGGSPLRTNSKVRSCASTDPCPSGYECSTVEANGVTTRRCCPTKAAICSKPPQMGSMPKCATGGGITRYYFNMALQSCSSYTSNGCDTSLNSFSTMSECEDFCLSAGCASGDAVYKDPNNNKPFVCNTALQNNCPTSYQCTLNPLTSEHNCCGSDGMGVCPEGEKAFIDARSSTARQCAMIADTKCPTGYLCRFSQQNNRYYCCGSISGSLCPSGRALYRSPSSQSPIHCSISNFGHSCPTGYQCLSEVASAFQGYCCSQHAVCPNGVPFHVDEKTQMPTSCTRDAFAFCPTGYTCQQQPETNNYYCCQGQEESGIQDGCPPNQFAYIVEEKAATCDPFNRENNVCPRDYSCQWSSTNQKYQCCGTIPVRQKKPFHIEDGCSARQFALLDPRSQQPRLCTAGEANACPPGFFCQFSPRKNQFQCCGQSAGCPPRRAAFIAIDGNAQECLMGSATCAEGYDCVGGSQGKNICCSQEGHETCAPGERFVDGKCVTAIKPGDPCVDSQQCIGGSNCIDRRCTCPPEHEVSAHVCVPRECAGNEVRIDGLCTSRVDIGQQCKNSIQCSGNSKCINGRCDCAEEEEIDNNKCVKKANAGKKTAEISTTTTEGSTTEDEGSTTEKEKETTTVEEEKEETNVPKSSKGKGLCPIKGQKAYYEKGTTRLRYCSPALADCPKGYNCQYSKLEMQNVCCGGMTEKPSKSATMCPIGMSPYLLNGKPKSCQSGTCPYGYQCKFSSAKHDYFCCSKNVKTRKSYMRRRHDGCERGRALLFPNTQEPVSCEPGLKACPSGYACLPNLNTQSYQCCSITMGRDNEITFEEVEIECPSYMTRVEKEINGVIRTICERPSQ</sequence>
<dbReference type="PANTHER" id="PTHR46339:SF5">
    <property type="entry name" value="BPTI_KUNITZ INHIBITOR DOMAIN-CONTAINING PROTEIN"/>
    <property type="match status" value="1"/>
</dbReference>
<dbReference type="WBParaSite" id="MBELARI_LOCUS4627">
    <property type="protein sequence ID" value="MBELARI_LOCUS4627"/>
    <property type="gene ID" value="MBELARI_LOCUS4627"/>
</dbReference>
<evidence type="ECO:0000259" key="3">
    <source>
        <dbReference type="PROSITE" id="PS50279"/>
    </source>
</evidence>